<dbReference type="Proteomes" id="UP000824139">
    <property type="component" value="Unassembled WGS sequence"/>
</dbReference>
<evidence type="ECO:0000313" key="2">
    <source>
        <dbReference type="EMBL" id="HIS83456.1"/>
    </source>
</evidence>
<keyword evidence="1" id="KW-0812">Transmembrane</keyword>
<organism evidence="2 3">
    <name type="scientific">Candidatus Scatenecus faecavium</name>
    <dbReference type="NCBI Taxonomy" id="2840915"/>
    <lineage>
        <taxon>Bacteria</taxon>
        <taxon>Candidatus Scatenecus</taxon>
    </lineage>
</organism>
<dbReference type="Gene3D" id="3.20.20.80">
    <property type="entry name" value="Glycosidases"/>
    <property type="match status" value="2"/>
</dbReference>
<keyword evidence="1" id="KW-1133">Transmembrane helix</keyword>
<dbReference type="AlphaFoldDB" id="A0A9D1FXV5"/>
<protein>
    <recommendedName>
        <fullName evidence="4">4-alpha-glucanotransferase</fullName>
    </recommendedName>
</protein>
<proteinExistence type="predicted"/>
<name>A0A9D1FXV5_9BACT</name>
<reference evidence="2" key="2">
    <citation type="journal article" date="2021" name="PeerJ">
        <title>Extensive microbial diversity within the chicken gut microbiome revealed by metagenomics and culture.</title>
        <authorList>
            <person name="Gilroy R."/>
            <person name="Ravi A."/>
            <person name="Getino M."/>
            <person name="Pursley I."/>
            <person name="Horton D.L."/>
            <person name="Alikhan N.F."/>
            <person name="Baker D."/>
            <person name="Gharbi K."/>
            <person name="Hall N."/>
            <person name="Watson M."/>
            <person name="Adriaenssens E.M."/>
            <person name="Foster-Nyarko E."/>
            <person name="Jarju S."/>
            <person name="Secka A."/>
            <person name="Antonio M."/>
            <person name="Oren A."/>
            <person name="Chaudhuri R.R."/>
            <person name="La Ragione R."/>
            <person name="Hildebrand F."/>
            <person name="Pallen M.J."/>
        </authorList>
    </citation>
    <scope>NUCLEOTIDE SEQUENCE</scope>
    <source>
        <strain evidence="2">CHK152-2994</strain>
    </source>
</reference>
<reference evidence="2" key="1">
    <citation type="submission" date="2020-10" db="EMBL/GenBank/DDBJ databases">
        <authorList>
            <person name="Gilroy R."/>
        </authorList>
    </citation>
    <scope>NUCLEOTIDE SEQUENCE</scope>
    <source>
        <strain evidence="2">CHK152-2994</strain>
    </source>
</reference>
<comment type="caution">
    <text evidence="2">The sequence shown here is derived from an EMBL/GenBank/DDBJ whole genome shotgun (WGS) entry which is preliminary data.</text>
</comment>
<dbReference type="SUPFAM" id="SSF51445">
    <property type="entry name" value="(Trans)glycosidases"/>
    <property type="match status" value="1"/>
</dbReference>
<feature type="transmembrane region" description="Helical" evidence="1">
    <location>
        <begin position="591"/>
        <end position="611"/>
    </location>
</feature>
<evidence type="ECO:0008006" key="4">
    <source>
        <dbReference type="Google" id="ProtNLM"/>
    </source>
</evidence>
<evidence type="ECO:0000256" key="1">
    <source>
        <dbReference type="SAM" id="Phobius"/>
    </source>
</evidence>
<dbReference type="InterPro" id="IPR017853">
    <property type="entry name" value="GH"/>
</dbReference>
<dbReference type="EMBL" id="DVJO01000167">
    <property type="protein sequence ID" value="HIS83456.1"/>
    <property type="molecule type" value="Genomic_DNA"/>
</dbReference>
<keyword evidence="1" id="KW-0472">Membrane</keyword>
<sequence>MKITPVSRDVNFGRMLNNEELKEYENVLEQGKKIVGQTGNSIFIMPTQSLPQSPEMNTGIGHLTDKTTQEYIKYMHSMLGFNVREDLPPGQITPYANNFFCNYQSTSIALGDQNINPQLLTTDEYANLLTKEDVKEIVSSNKRPDKDRFANFNNIMDENGGQNQALKKAYKKFESLIDSHPLKTRYKNYIKENSEWIDFLYKDKGDFFKFKQFLADEHHAKGNEFLHSIGVKSCGDCLIGATPEEVKARPFAFELDWNMGWVLSTPNIEKILDPSCDAHKYMKYKIQNFARRYDMLRMDVGWAYIQPRLFKNYNPSEIKKPYFGDKIMNLIENWVKEVKGNDFDPKNIIWEVEAGPGDFEWEKNGKMIEPLQNRVKIYSSMYMSDNWASNDAFLKRNFGADNFIIGLGNHDHQPIREIANDIPYPQKAGDKIIYEHPKKNSIAPLAKIFNMDEKLLEDPVEYRKTKSAEHMMAKHTMSFFMDDFGYNVRFDKHSFNCEDTPTENYAHKIRYDWKKQYHDAVESGWGANKMDSLERIFKAKGYDNTNPQLYKLIVKYRDILNEKTVSKETAPASETAQEASETAKSIFKNKYFIPFLAAGTLAVAAGVHYYIKKHKPEIHENTDTRPSLVKTA</sequence>
<gene>
    <name evidence="2" type="ORF">IAD41_07620</name>
</gene>
<evidence type="ECO:0000313" key="3">
    <source>
        <dbReference type="Proteomes" id="UP000824139"/>
    </source>
</evidence>
<accession>A0A9D1FXV5</accession>